<evidence type="ECO:0000259" key="2">
    <source>
        <dbReference type="SMART" id="SM00355"/>
    </source>
</evidence>
<sequence length="437" mass="49953">MVCANHNFQFPIDLKIYTFKQLKIHKENGGNKKGGTDSGGGGNCDGFKGHPICKFCSHHPMFYSNDELMFHLRNSHEKCHICDRIDHNNPKFFKNYDQLFKHFKDSHYVCTVPSCLDMKFVVFKDNVELEAHLLKEHSDILPTHANQHQQNRFFQSELSTFITTPSRVIRETPDSIDYYRSNSGSSLNSLNNTTNAENSSPEIKRLRLDERAKLYLNNSPEEFEEFARLNENYTKNKLTTSQLIQCYKELFTSPQSNIYLLIHNLGELFPPHSTKYKELDDIYRKYEIKSSRDQLTPNLPSLYNNSTASVPMRRAVWGTGSNSSSSNNNNKRNPITIRSTNNLPTLGPPPLSSTIQRTTTPRASKIPSYKTTNTITQSSSPSLNNSDRLASLPQLPKPKPKRAYIPPVKEPSYLILDNGGNNNNKDRNRELLTAFLV</sequence>
<dbReference type="GO" id="GO:0072344">
    <property type="term" value="P:rescue of stalled ribosome"/>
    <property type="evidence" value="ECO:0007669"/>
    <property type="project" value="InterPro"/>
</dbReference>
<dbReference type="GO" id="GO:0043022">
    <property type="term" value="F:ribosome binding"/>
    <property type="evidence" value="ECO:0007669"/>
    <property type="project" value="TreeGrafter"/>
</dbReference>
<name>G0WC89_NAUDC</name>
<evidence type="ECO:0000313" key="4">
    <source>
        <dbReference type="Proteomes" id="UP000000689"/>
    </source>
</evidence>
<feature type="domain" description="C2H2-type" evidence="2">
    <location>
        <begin position="108"/>
        <end position="137"/>
    </location>
</feature>
<dbReference type="Pfam" id="PF23202">
    <property type="entry name" value="PAH_ZNF598"/>
    <property type="match status" value="1"/>
</dbReference>
<dbReference type="SMART" id="SM00355">
    <property type="entry name" value="ZnF_C2H2"/>
    <property type="match status" value="3"/>
</dbReference>
<dbReference type="KEGG" id="ndi:NDAI_0F00810"/>
<dbReference type="HOGENOM" id="CLU_627125_0_0_1"/>
<dbReference type="Pfam" id="PF23230">
    <property type="entry name" value="zf-C2H2_13"/>
    <property type="match status" value="1"/>
</dbReference>
<reference evidence="3 4" key="1">
    <citation type="journal article" date="2011" name="Proc. Natl. Acad. Sci. U.S.A.">
        <title>Evolutionary erosion of yeast sex chromosomes by mating-type switching accidents.</title>
        <authorList>
            <person name="Gordon J.L."/>
            <person name="Armisen D."/>
            <person name="Proux-Wera E."/>
            <person name="Oheigeartaigh S.S."/>
            <person name="Byrne K.P."/>
            <person name="Wolfe K.H."/>
        </authorList>
    </citation>
    <scope>NUCLEOTIDE SEQUENCE [LARGE SCALE GENOMIC DNA]</scope>
    <source>
        <strain evidence="4">ATCC 10597 / BCRC 20456 / CBS 421 / NBRC 0211 / NRRL Y-12639</strain>
    </source>
</reference>
<evidence type="ECO:0000313" key="3">
    <source>
        <dbReference type="EMBL" id="CCD25400.1"/>
    </source>
</evidence>
<feature type="region of interest" description="Disordered" evidence="1">
    <location>
        <begin position="316"/>
        <end position="405"/>
    </location>
</feature>
<dbReference type="OrthoDB" id="3838338at2759"/>
<dbReference type="GO" id="GO:0016567">
    <property type="term" value="P:protein ubiquitination"/>
    <property type="evidence" value="ECO:0007669"/>
    <property type="project" value="TreeGrafter"/>
</dbReference>
<feature type="compositionally biased region" description="Polar residues" evidence="1">
    <location>
        <begin position="369"/>
        <end position="388"/>
    </location>
</feature>
<dbReference type="AlphaFoldDB" id="G0WC89"/>
<keyword evidence="4" id="KW-1185">Reference proteome</keyword>
<dbReference type="InterPro" id="IPR013087">
    <property type="entry name" value="Znf_C2H2_type"/>
</dbReference>
<dbReference type="GeneID" id="11499139"/>
<dbReference type="eggNOG" id="KOG2231">
    <property type="taxonomic scope" value="Eukaryota"/>
</dbReference>
<feature type="domain" description="C2H2-type" evidence="2">
    <location>
        <begin position="77"/>
        <end position="107"/>
    </location>
</feature>
<dbReference type="PANTHER" id="PTHR22938">
    <property type="entry name" value="ZINC FINGER PROTEIN 598"/>
    <property type="match status" value="1"/>
</dbReference>
<dbReference type="GO" id="GO:0061630">
    <property type="term" value="F:ubiquitin protein ligase activity"/>
    <property type="evidence" value="ECO:0007669"/>
    <property type="project" value="InterPro"/>
</dbReference>
<accession>G0WC89</accession>
<dbReference type="RefSeq" id="XP_003670643.1">
    <property type="nucleotide sequence ID" value="XM_003670595.1"/>
</dbReference>
<evidence type="ECO:0000256" key="1">
    <source>
        <dbReference type="SAM" id="MobiDB-lite"/>
    </source>
</evidence>
<dbReference type="EMBL" id="HE580272">
    <property type="protein sequence ID" value="CCD25400.1"/>
    <property type="molecule type" value="Genomic_DNA"/>
</dbReference>
<feature type="compositionally biased region" description="Low complexity" evidence="1">
    <location>
        <begin position="321"/>
        <end position="330"/>
    </location>
</feature>
<dbReference type="InterPro" id="IPR056437">
    <property type="entry name" value="Znf-C2H2_ZNF598/HEL2"/>
</dbReference>
<dbReference type="Proteomes" id="UP000000689">
    <property type="component" value="Chromosome 6"/>
</dbReference>
<dbReference type="STRING" id="1071378.G0WC89"/>
<dbReference type="InterPro" id="IPR057634">
    <property type="entry name" value="PAH_ZNF598/HEL2"/>
</dbReference>
<dbReference type="InterPro" id="IPR044288">
    <property type="entry name" value="ZNF598/HEL2"/>
</dbReference>
<protein>
    <recommendedName>
        <fullName evidence="2">C2H2-type domain-containing protein</fullName>
    </recommendedName>
</protein>
<organism evidence="3 4">
    <name type="scientific">Naumovozyma dairenensis (strain ATCC 10597 / BCRC 20456 / CBS 421 / NBRC 0211 / NRRL Y-12639)</name>
    <name type="common">Saccharomyces dairenensis</name>
    <dbReference type="NCBI Taxonomy" id="1071378"/>
    <lineage>
        <taxon>Eukaryota</taxon>
        <taxon>Fungi</taxon>
        <taxon>Dikarya</taxon>
        <taxon>Ascomycota</taxon>
        <taxon>Saccharomycotina</taxon>
        <taxon>Saccharomycetes</taxon>
        <taxon>Saccharomycetales</taxon>
        <taxon>Saccharomycetaceae</taxon>
        <taxon>Naumovozyma</taxon>
    </lineage>
</organism>
<proteinExistence type="predicted"/>
<dbReference type="PANTHER" id="PTHR22938:SF0">
    <property type="entry name" value="E3 UBIQUITIN-PROTEIN LIGASE ZNF598"/>
    <property type="match status" value="1"/>
</dbReference>
<gene>
    <name evidence="3" type="primary">NDAI0F00810</name>
    <name evidence="3" type="ordered locus">NDAI_0F00810</name>
</gene>
<feature type="domain" description="C2H2-type" evidence="2">
    <location>
        <begin position="51"/>
        <end position="76"/>
    </location>
</feature>